<gene>
    <name evidence="1" type="ORF">ACFO9E_19470</name>
</gene>
<evidence type="ECO:0008006" key="3">
    <source>
        <dbReference type="Google" id="ProtNLM"/>
    </source>
</evidence>
<sequence length="189" mass="21833">MTDTDAEAWAEALLLFERFTFVAVSRREHEEWWYDVASIMRGEAQDPRGWQSLDPHEGEDERWEDPIFPFMPPPATEAEVELWRKRAKEIPRTSVERLLVTLASAWLDVTREWEFGCRRPEMERRARVLLSRFPPGTHFYANTGWGSENPDFYVCAATGVNPFTQYNADAGLIAVSDTEVGLVWSFDAT</sequence>
<name>A0ABV9G7D7_9ACTN</name>
<keyword evidence="2" id="KW-1185">Reference proteome</keyword>
<evidence type="ECO:0000313" key="2">
    <source>
        <dbReference type="Proteomes" id="UP001595993"/>
    </source>
</evidence>
<organism evidence="1 2">
    <name type="scientific">Streptomyces maoxianensis</name>
    <dbReference type="NCBI Taxonomy" id="1459942"/>
    <lineage>
        <taxon>Bacteria</taxon>
        <taxon>Bacillati</taxon>
        <taxon>Actinomycetota</taxon>
        <taxon>Actinomycetes</taxon>
        <taxon>Kitasatosporales</taxon>
        <taxon>Streptomycetaceae</taxon>
        <taxon>Streptomyces</taxon>
    </lineage>
</organism>
<accession>A0ABV9G7D7</accession>
<dbReference type="RefSeq" id="WP_381197374.1">
    <property type="nucleotide sequence ID" value="NZ_JBHSFE010000014.1"/>
</dbReference>
<dbReference type="Proteomes" id="UP001595993">
    <property type="component" value="Unassembled WGS sequence"/>
</dbReference>
<comment type="caution">
    <text evidence="1">The sequence shown here is derived from an EMBL/GenBank/DDBJ whole genome shotgun (WGS) entry which is preliminary data.</text>
</comment>
<proteinExistence type="predicted"/>
<dbReference type="EMBL" id="JBHSFE010000014">
    <property type="protein sequence ID" value="MFC4609972.1"/>
    <property type="molecule type" value="Genomic_DNA"/>
</dbReference>
<reference evidence="2" key="1">
    <citation type="journal article" date="2019" name="Int. J. Syst. Evol. Microbiol.">
        <title>The Global Catalogue of Microorganisms (GCM) 10K type strain sequencing project: providing services to taxonomists for standard genome sequencing and annotation.</title>
        <authorList>
            <consortium name="The Broad Institute Genomics Platform"/>
            <consortium name="The Broad Institute Genome Sequencing Center for Infectious Disease"/>
            <person name="Wu L."/>
            <person name="Ma J."/>
        </authorList>
    </citation>
    <scope>NUCLEOTIDE SEQUENCE [LARGE SCALE GENOMIC DNA]</scope>
    <source>
        <strain evidence="2">CGMCC 4.7139</strain>
    </source>
</reference>
<protein>
    <recommendedName>
        <fullName evidence="3">SMI1/KNR4 family protein</fullName>
    </recommendedName>
</protein>
<evidence type="ECO:0000313" key="1">
    <source>
        <dbReference type="EMBL" id="MFC4609972.1"/>
    </source>
</evidence>